<dbReference type="PANTHER" id="PTHR10656">
    <property type="entry name" value="CELL FATE DETERMINING PROTEIN MAB21-RELATED"/>
    <property type="match status" value="1"/>
</dbReference>
<dbReference type="PANTHER" id="PTHR10656:SF69">
    <property type="entry name" value="MAB-21-LIKE HHH_H2TH-LIKE DOMAIN-CONTAINING PROTEIN"/>
    <property type="match status" value="1"/>
</dbReference>
<feature type="compositionally biased region" description="Polar residues" evidence="1">
    <location>
        <begin position="280"/>
        <end position="290"/>
    </location>
</feature>
<feature type="region of interest" description="Disordered" evidence="1">
    <location>
        <begin position="241"/>
        <end position="332"/>
    </location>
</feature>
<feature type="compositionally biased region" description="Polar residues" evidence="1">
    <location>
        <begin position="241"/>
        <end position="251"/>
    </location>
</feature>
<reference evidence="3" key="2">
    <citation type="journal article" date="2021" name="Genome Biol. Evol.">
        <title>Developing a high-quality reference genome for a parasitic bivalve with doubly uniparental inheritance (Bivalvia: Unionida).</title>
        <authorList>
            <person name="Smith C.H."/>
        </authorList>
    </citation>
    <scope>NUCLEOTIDE SEQUENCE</scope>
    <source>
        <strain evidence="3">CHS0354</strain>
        <tissue evidence="3">Mantle</tissue>
    </source>
</reference>
<dbReference type="SUPFAM" id="SSF54001">
    <property type="entry name" value="Cysteine proteinases"/>
    <property type="match status" value="1"/>
</dbReference>
<sequence length="1631" mass="184755">MAAQVKKNKNQFIRKGTASSTVINTCKDVNIVDVSAIQSGLERVQIDTSDVNSGVQSGEKRVPINTTNANSVEIIGDLRSIQKYAEEVNLFSLSEQPATNSCTDVGGTSGMPKENFDPGGTMHTPVVYSQSSEYMPKSHLELHSLPTVYNQSFEYIPKLHLESHSKTSIGIKPQRAIRNYASCNFGENLSAENPRTTEDLLIAQGAVQRSRYSESHGYTDGQHTDTYVNQLIHQQMLYQGNSPTAAGQQTSDHMDCNHAPPLPKTPPPELPAKPPRIAKNKTSGQDSSPTENRRVNQRSPVLKKNHSFGEQKEASHQYSNNLDDDGEEDKDISWEYPGERNLLGHQMMASDIQYPIFKEHSQMHYGGEGIGDDIRKGDQSSEESQMFGWQYREQAGRMTGKHPGRPMQQMQEVLYKGNMGNMHSSGSDSGYTPSWQEEYSGQWQDGHHSKGPSMHSMEYFEQFPTWHHAGTMGPVTNRHHAGTMGPVTNRHHAGTMGPVPNIDYTGTMGPVTNIHHTGTMGPVPNIDHTGTIRPISNRHHAGTMGPVPNIHHTGTIGQMPYQLNEGSMQQMHGGSMEQMHPHAQSEVMNPSGQQYMGEFHPDDIGQSWDFSMETRQGDGQGNATYSQGASNFQGTSSYMTDRELASEHLDQRMNNPWFREMVQNMKELVEQEGLIVKDVFPDGNCLFTAVVDQLRVRGNFNFTPSTLRAAAVAFLRENPKQHDGTHLEQFLLNESWDHYLGRICKDGEWGEHIILGAMSEVLKCRIIVLGGMSGNLRTVVQPQHISEEEEKKLQKEKEEASGSKTVKDGSLRETANGSKTVKDGSMTETANSSKTVKDTSLTETAKSEVTGAESQPMQTGAASSTSKADIKTKGTDTSHSKHKTGSLSKQDKEKKDEELQIGEDLYIGLLGEMHYVSLRKKDWEERLNEKLKARIKKRKAKQRQEAGQENDCTSDDDICLPEDLVRKAMKSKGRRNRKGNADNRFWSELNDIGAGHTDVFLPIPHLDFLTNYIFNSKYIMTKGMPDDFSSGMFSAQMFGFEFLPQIRYPRHSSKRFSLTSLTDNDYKERKLTGVYCFCIPGDTRVVPEESRNMARADLILHELKSPRGFTRLIPTTPFLWYPAIVSDQDGNIYLKHLHCNLRKTTTGVNNVGRFRLLISFRSRWSTISTDWLSRKRPAMWPNSDTLEQVAALDTFIIPRGSDSSNSSDIEWEISFALHEKFLMANAVTKPQKMCFLLMMKMVDSRQELLNKDFLQILKTVFFYTCETIPVKKWALEPVWCILYIFSRIKAYLEARSLPHYFLSSRNMLQDLSERKINELFSQIEMLHFYPLFSIYSFCDDVGLCRLEPGKFWDDIFEILPYNTDKIDYELSFVDKFCPKLIEMSQRMAEKGDCYSASVILASIPEFEDRTVFMRGSIQISNMLMRFPDIDRWCLTFCMDRMKGLNMSHIFSSFEQSKLSELMGPVVEKCMGDIIIPTKFTDLSTVCEFLHKFASILSLLALDEVVIEGLMFFLQKYQRNVCDLIINLERHSMDNMFFLPANVNIRSERIKVALIQLYTKLFQTSKQKGNAHPMFHMIDCLESAAEAICSKVVYELVANIFKTLGNYDKMNLYEAHAASMDYTDDSVKTLQF</sequence>
<evidence type="ECO:0000313" key="3">
    <source>
        <dbReference type="EMBL" id="KAK3583054.1"/>
    </source>
</evidence>
<evidence type="ECO:0000313" key="4">
    <source>
        <dbReference type="Proteomes" id="UP001195483"/>
    </source>
</evidence>
<protein>
    <recommendedName>
        <fullName evidence="2">OTU domain-containing protein</fullName>
    </recommendedName>
</protein>
<feature type="region of interest" description="Disordered" evidence="1">
    <location>
        <begin position="786"/>
        <end position="896"/>
    </location>
</feature>
<feature type="compositionally biased region" description="Pro residues" evidence="1">
    <location>
        <begin position="260"/>
        <end position="274"/>
    </location>
</feature>
<dbReference type="SMART" id="SM01265">
    <property type="entry name" value="Mab-21"/>
    <property type="match status" value="1"/>
</dbReference>
<dbReference type="Gene3D" id="1.10.1410.40">
    <property type="match status" value="1"/>
</dbReference>
<gene>
    <name evidence="3" type="ORF">CHS0354_003998</name>
</gene>
<name>A0AAE0S0W2_9BIVA</name>
<feature type="compositionally biased region" description="Polar residues" evidence="1">
    <location>
        <begin position="826"/>
        <end position="844"/>
    </location>
</feature>
<dbReference type="Gene3D" id="3.90.70.80">
    <property type="match status" value="1"/>
</dbReference>
<dbReference type="CDD" id="cd22758">
    <property type="entry name" value="OTU_232R-like"/>
    <property type="match status" value="1"/>
</dbReference>
<dbReference type="InterPro" id="IPR024810">
    <property type="entry name" value="MAB21L/cGLR"/>
</dbReference>
<accession>A0AAE0S0W2</accession>
<evidence type="ECO:0000259" key="2">
    <source>
        <dbReference type="PROSITE" id="PS50802"/>
    </source>
</evidence>
<dbReference type="InterPro" id="IPR046906">
    <property type="entry name" value="Mab-21_HhH/H2TH-like"/>
</dbReference>
<feature type="compositionally biased region" description="Basic and acidic residues" evidence="1">
    <location>
        <begin position="786"/>
        <end position="811"/>
    </location>
</feature>
<evidence type="ECO:0000256" key="1">
    <source>
        <dbReference type="SAM" id="MobiDB-lite"/>
    </source>
</evidence>
<dbReference type="Pfam" id="PF02338">
    <property type="entry name" value="OTU"/>
    <property type="match status" value="1"/>
</dbReference>
<dbReference type="Proteomes" id="UP001195483">
    <property type="component" value="Unassembled WGS sequence"/>
</dbReference>
<dbReference type="PROSITE" id="PS50802">
    <property type="entry name" value="OTU"/>
    <property type="match status" value="1"/>
</dbReference>
<comment type="caution">
    <text evidence="3">The sequence shown here is derived from an EMBL/GenBank/DDBJ whole genome shotgun (WGS) entry which is preliminary data.</text>
</comment>
<dbReference type="InterPro" id="IPR038765">
    <property type="entry name" value="Papain-like_cys_pep_sf"/>
</dbReference>
<reference evidence="3" key="3">
    <citation type="submission" date="2023-05" db="EMBL/GenBank/DDBJ databases">
        <authorList>
            <person name="Smith C.H."/>
        </authorList>
    </citation>
    <scope>NUCLEOTIDE SEQUENCE</scope>
    <source>
        <strain evidence="3">CHS0354</strain>
        <tissue evidence="3">Mantle</tissue>
    </source>
</reference>
<feature type="region of interest" description="Disordered" evidence="1">
    <location>
        <begin position="101"/>
        <end position="120"/>
    </location>
</feature>
<feature type="domain" description="OTU" evidence="2">
    <location>
        <begin position="674"/>
        <end position="791"/>
    </location>
</feature>
<proteinExistence type="predicted"/>
<feature type="compositionally biased region" description="Basic and acidic residues" evidence="1">
    <location>
        <begin position="868"/>
        <end position="879"/>
    </location>
</feature>
<keyword evidence="4" id="KW-1185">Reference proteome</keyword>
<feature type="compositionally biased region" description="Polar residues" evidence="1">
    <location>
        <begin position="852"/>
        <end position="867"/>
    </location>
</feature>
<dbReference type="Pfam" id="PF20266">
    <property type="entry name" value="Mab-21_C"/>
    <property type="match status" value="1"/>
</dbReference>
<dbReference type="EMBL" id="JAEAOA010000312">
    <property type="protein sequence ID" value="KAK3583054.1"/>
    <property type="molecule type" value="Genomic_DNA"/>
</dbReference>
<reference evidence="3" key="1">
    <citation type="journal article" date="2021" name="Genome Biol. Evol.">
        <title>A High-Quality Reference Genome for a Parasitic Bivalve with Doubly Uniparental Inheritance (Bivalvia: Unionida).</title>
        <authorList>
            <person name="Smith C.H."/>
        </authorList>
    </citation>
    <scope>NUCLEOTIDE SEQUENCE</scope>
    <source>
        <strain evidence="3">CHS0354</strain>
    </source>
</reference>
<dbReference type="InterPro" id="IPR003323">
    <property type="entry name" value="OTU_dom"/>
</dbReference>
<organism evidence="3 4">
    <name type="scientific">Potamilus streckersoni</name>
    <dbReference type="NCBI Taxonomy" id="2493646"/>
    <lineage>
        <taxon>Eukaryota</taxon>
        <taxon>Metazoa</taxon>
        <taxon>Spiralia</taxon>
        <taxon>Lophotrochozoa</taxon>
        <taxon>Mollusca</taxon>
        <taxon>Bivalvia</taxon>
        <taxon>Autobranchia</taxon>
        <taxon>Heteroconchia</taxon>
        <taxon>Palaeoheterodonta</taxon>
        <taxon>Unionida</taxon>
        <taxon>Unionoidea</taxon>
        <taxon>Unionidae</taxon>
        <taxon>Ambleminae</taxon>
        <taxon>Lampsilini</taxon>
        <taxon>Potamilus</taxon>
    </lineage>
</organism>